<proteinExistence type="predicted"/>
<reference evidence="3" key="1">
    <citation type="journal article" date="2017" name="Nat. Ecol. Evol.">
        <title>Genome expansion and lineage-specific genetic innovations in the forest pathogenic fungi Armillaria.</title>
        <authorList>
            <person name="Sipos G."/>
            <person name="Prasanna A.N."/>
            <person name="Walter M.C."/>
            <person name="O'Connor E."/>
            <person name="Balint B."/>
            <person name="Krizsan K."/>
            <person name="Kiss B."/>
            <person name="Hess J."/>
            <person name="Varga T."/>
            <person name="Slot J."/>
            <person name="Riley R."/>
            <person name="Boka B."/>
            <person name="Rigling D."/>
            <person name="Barry K."/>
            <person name="Lee J."/>
            <person name="Mihaltcheva S."/>
            <person name="LaButti K."/>
            <person name="Lipzen A."/>
            <person name="Waldron R."/>
            <person name="Moloney N.M."/>
            <person name="Sperisen C."/>
            <person name="Kredics L."/>
            <person name="Vagvoelgyi C."/>
            <person name="Patrignani A."/>
            <person name="Fitzpatrick D."/>
            <person name="Nagy I."/>
            <person name="Doyle S."/>
            <person name="Anderson J.B."/>
            <person name="Grigoriev I.V."/>
            <person name="Gueldener U."/>
            <person name="Muensterkoetter M."/>
            <person name="Nagy L.G."/>
        </authorList>
    </citation>
    <scope>NUCLEOTIDE SEQUENCE [LARGE SCALE GENOMIC DNA]</scope>
    <source>
        <strain evidence="3">Ar21-2</strain>
    </source>
</reference>
<evidence type="ECO:0000313" key="2">
    <source>
        <dbReference type="EMBL" id="PBL04480.1"/>
    </source>
</evidence>
<keyword evidence="1" id="KW-0472">Membrane</keyword>
<feature type="transmembrane region" description="Helical" evidence="1">
    <location>
        <begin position="404"/>
        <end position="425"/>
    </location>
</feature>
<name>A0A2H3EAL1_ARMGA</name>
<dbReference type="InParanoid" id="A0A2H3EAL1"/>
<protein>
    <submittedName>
        <fullName evidence="2">Uncharacterized protein</fullName>
    </submittedName>
</protein>
<accession>A0A2H3EAL1</accession>
<keyword evidence="3" id="KW-1185">Reference proteome</keyword>
<dbReference type="OrthoDB" id="2989707at2759"/>
<organism evidence="2 3">
    <name type="scientific">Armillaria gallica</name>
    <name type="common">Bulbous honey fungus</name>
    <name type="synonym">Armillaria bulbosa</name>
    <dbReference type="NCBI Taxonomy" id="47427"/>
    <lineage>
        <taxon>Eukaryota</taxon>
        <taxon>Fungi</taxon>
        <taxon>Dikarya</taxon>
        <taxon>Basidiomycota</taxon>
        <taxon>Agaricomycotina</taxon>
        <taxon>Agaricomycetes</taxon>
        <taxon>Agaricomycetidae</taxon>
        <taxon>Agaricales</taxon>
        <taxon>Marasmiineae</taxon>
        <taxon>Physalacriaceae</taxon>
        <taxon>Armillaria</taxon>
    </lineage>
</organism>
<evidence type="ECO:0000256" key="1">
    <source>
        <dbReference type="SAM" id="Phobius"/>
    </source>
</evidence>
<sequence length="429" mass="48796">MHNYMLPGLAMGPANRDVYLNEHGQISIARDIQVYSYKIGAFYMSIDPHVSRCVRLQYWRIGELLPSKIKRWSSSLTSQKDDLCSAYDAIKHIIHRVSYSLFWPEEYQSYAPGSVLTSHGRNLVGRVPIRLEEWEVKWYGSDNDTTILSFPSTHNGSISIPLPYIGTESYTAVIRLRSSDEMLHSWIAQASQLLSCIPSGSLIEDDKLCLLSTEFALHVLPERDYDPFCLCNTFMAEDHHMLWLSISAPSVDCQTNKVSWPVFTWYHADSEMSSTEVKEFFGIKLSRFINDLGMAHMSKTLLTTMPELNTYYGFDPAYGSADICEYFGWSFMEILNVSTGDWESIHGTIPGSVSVISDVRYQALGKKTILSPMDNASEGEQTSEASTETEITFAVQRRDLKLSYVSWVYIVMFTVISFILLSFIVQTYL</sequence>
<evidence type="ECO:0000313" key="3">
    <source>
        <dbReference type="Proteomes" id="UP000217790"/>
    </source>
</evidence>
<dbReference type="AlphaFoldDB" id="A0A2H3EAL1"/>
<keyword evidence="1" id="KW-1133">Transmembrane helix</keyword>
<dbReference type="EMBL" id="KZ293644">
    <property type="protein sequence ID" value="PBL04480.1"/>
    <property type="molecule type" value="Genomic_DNA"/>
</dbReference>
<gene>
    <name evidence="2" type="ORF">ARMGADRAFT_1158260</name>
</gene>
<dbReference type="Proteomes" id="UP000217790">
    <property type="component" value="Unassembled WGS sequence"/>
</dbReference>
<keyword evidence="1" id="KW-0812">Transmembrane</keyword>